<protein>
    <submittedName>
        <fullName evidence="1">Uncharacterized protein</fullName>
    </submittedName>
</protein>
<evidence type="ECO:0000313" key="1">
    <source>
        <dbReference type="EMBL" id="RDI60776.1"/>
    </source>
</evidence>
<name>A0A370HQF0_9HYPH</name>
<accession>A0A370HQF0</accession>
<proteinExistence type="predicted"/>
<dbReference type="AlphaFoldDB" id="A0A370HQF0"/>
<evidence type="ECO:0000313" key="2">
    <source>
        <dbReference type="Proteomes" id="UP000254925"/>
    </source>
</evidence>
<dbReference type="EMBL" id="QQBB01000002">
    <property type="protein sequence ID" value="RDI60776.1"/>
    <property type="molecule type" value="Genomic_DNA"/>
</dbReference>
<dbReference type="Proteomes" id="UP000254925">
    <property type="component" value="Unassembled WGS sequence"/>
</dbReference>
<comment type="caution">
    <text evidence="1">The sequence shown here is derived from an EMBL/GenBank/DDBJ whole genome shotgun (WGS) entry which is preliminary data.</text>
</comment>
<sequence length="226" mass="22453">MFYSSFTTDSSINALLATSTGSLLMSASSISSSYEPSAVGTTSSSPFLPSNDAGPMQTFIGGDALAVGDDTTASGDIDVQSMSSGPLQLSGGIASFSAAAQSADGDPVYADANTYAGAEGADIVLAPTIVSSGGDDTYMAETSQTFLLAANIDGFDLPGGTLIIDPTLENDGLGGGGAPLIGGNLATFDADANAQGNYTLVDVQYDVLTVDNQLSAVSGIVITEVA</sequence>
<organism evidence="1 2">
    <name type="scientific">Microvirga subterranea</name>
    <dbReference type="NCBI Taxonomy" id="186651"/>
    <lineage>
        <taxon>Bacteria</taxon>
        <taxon>Pseudomonadati</taxon>
        <taxon>Pseudomonadota</taxon>
        <taxon>Alphaproteobacteria</taxon>
        <taxon>Hyphomicrobiales</taxon>
        <taxon>Methylobacteriaceae</taxon>
        <taxon>Microvirga</taxon>
    </lineage>
</organism>
<gene>
    <name evidence="1" type="ORF">DES45_102164</name>
</gene>
<reference evidence="1 2" key="1">
    <citation type="submission" date="2018-07" db="EMBL/GenBank/DDBJ databases">
        <title>Genomic Encyclopedia of Type Strains, Phase IV (KMG-IV): sequencing the most valuable type-strain genomes for metagenomic binning, comparative biology and taxonomic classification.</title>
        <authorList>
            <person name="Goeker M."/>
        </authorList>
    </citation>
    <scope>NUCLEOTIDE SEQUENCE [LARGE SCALE GENOMIC DNA]</scope>
    <source>
        <strain evidence="1 2">DSM 14364</strain>
    </source>
</reference>
<keyword evidence="2" id="KW-1185">Reference proteome</keyword>